<feature type="repeat" description="TPR" evidence="1">
    <location>
        <begin position="923"/>
        <end position="956"/>
    </location>
</feature>
<dbReference type="Gene3D" id="3.40.50.2000">
    <property type="entry name" value="Glycogen Phosphorylase B"/>
    <property type="match status" value="4"/>
</dbReference>
<dbReference type="InterPro" id="IPR019734">
    <property type="entry name" value="TPR_rpt"/>
</dbReference>
<dbReference type="SUPFAM" id="SSF48452">
    <property type="entry name" value="TPR-like"/>
    <property type="match status" value="4"/>
</dbReference>
<dbReference type="PANTHER" id="PTHR44809">
    <property type="match status" value="1"/>
</dbReference>
<dbReference type="PANTHER" id="PTHR44809:SF1">
    <property type="entry name" value="PROTEIN O-MANNOSYL-TRANSFERASE TMTC1"/>
    <property type="match status" value="1"/>
</dbReference>
<evidence type="ECO:0000256" key="1">
    <source>
        <dbReference type="PROSITE-ProRule" id="PRU00339"/>
    </source>
</evidence>
<proteinExistence type="predicted"/>
<feature type="repeat" description="TPR" evidence="1">
    <location>
        <begin position="1059"/>
        <end position="1092"/>
    </location>
</feature>
<dbReference type="InterPro" id="IPR011990">
    <property type="entry name" value="TPR-like_helical_dom_sf"/>
</dbReference>
<dbReference type="SMART" id="SM00028">
    <property type="entry name" value="TPR"/>
    <property type="match status" value="15"/>
</dbReference>
<feature type="repeat" description="TPR" evidence="1">
    <location>
        <begin position="1093"/>
        <end position="1126"/>
    </location>
</feature>
<dbReference type="InterPro" id="IPR002201">
    <property type="entry name" value="Glyco_trans_9"/>
</dbReference>
<dbReference type="Pfam" id="PF13181">
    <property type="entry name" value="TPR_8"/>
    <property type="match status" value="1"/>
</dbReference>
<organism evidence="2 3">
    <name type="scientific">Pelotalea chapellei</name>
    <dbReference type="NCBI Taxonomy" id="44671"/>
    <lineage>
        <taxon>Bacteria</taxon>
        <taxon>Pseudomonadati</taxon>
        <taxon>Thermodesulfobacteriota</taxon>
        <taxon>Desulfuromonadia</taxon>
        <taxon>Geobacterales</taxon>
        <taxon>Geobacteraceae</taxon>
        <taxon>Pelotalea</taxon>
    </lineage>
</organism>
<evidence type="ECO:0000313" key="2">
    <source>
        <dbReference type="EMBL" id="MBT1072716.1"/>
    </source>
</evidence>
<protein>
    <submittedName>
        <fullName evidence="2">Tetratricopeptide repeat protein</fullName>
    </submittedName>
</protein>
<feature type="repeat" description="TPR" evidence="1">
    <location>
        <begin position="957"/>
        <end position="990"/>
    </location>
</feature>
<feature type="repeat" description="TPR" evidence="1">
    <location>
        <begin position="121"/>
        <end position="154"/>
    </location>
</feature>
<reference evidence="2 3" key="1">
    <citation type="submission" date="2021-05" db="EMBL/GenBank/DDBJ databases">
        <title>The draft genome of Geobacter chapellei DSM 13688.</title>
        <authorList>
            <person name="Xu Z."/>
            <person name="Masuda Y."/>
            <person name="Itoh H."/>
            <person name="Senoo K."/>
        </authorList>
    </citation>
    <scope>NUCLEOTIDE SEQUENCE [LARGE SCALE GENOMIC DNA]</scope>
    <source>
        <strain evidence="2 3">DSM 13688</strain>
    </source>
</reference>
<comment type="caution">
    <text evidence="2">The sequence shown here is derived from an EMBL/GenBank/DDBJ whole genome shotgun (WGS) entry which is preliminary data.</text>
</comment>
<sequence>MAVSLSEQLANPVEDCGDGLERRFQAALNMIDTNPSGAVAQFADLLVQFPDDPAIWFNLGRAHDAAGQHAEALTAYRQALLLNPDNSAILFMIGDHLLKRGSFPEAEAYLQKAHELSPQSIEILLDLGGALVQQGKTAMAFDCCRKMIAIDPENVEATYNLGYLQLRTGDYRAGFANFEARLGMKALKIDERTYSQPRWDGSPLQGRSILILGEQGMGDVIQFSRYIPLVAKRGGKVIFEVDPPLVPLFEGFPGVTQIVPKSLHPPLTDVYIQLMSLPHFFGTTIDSIPSQCTYIIPNQAKVEEWKQILSPWTGHRIGIVWRGNPRNPIDKLRSCSLPLFSPLADISGARFFSLQLGAGSEEIASFAAGNELIDETSRLKDLSDTAAFIANLDLVIGVDTAVTHLAGAMGKQVWVILPHVYDWRWLVGRNDSPWYPGVRVFWQEHHNDWTGAISRVRSALELWLREKEIGQGDDDIESLYLLGCRLKEGADLVGAERCFRRIVELAPDLPDPQHSLGVVLQMQGRPQEAVFHYRAAVTEDPFFAKALYNLANALFQSGNSREAVETARALVRCDSAHADAHWLLGMLLLLHGEYPEGWAEYEWRWQAKAFLAKIPDLGRPLWDGSPLEGRTLLIQMEQGRGDMIQFARFASMAAARGGRIIVRAVPELLSLLATVEGVSQVVDQNGPLPAFDLQIPAMSLPHVLGTTLETIPPTPYLRPDPHKVALWRRELPVDGNFRIGLAWQGSSENRDNPNRSCPLAGFQPLAELEGVTLYSLQIGEGSEQIALLPDSMKVIELTDRIHDFADTAAFIENLDLVISVCTSVTHLAGAIGKPVWTLLYFAADWRWLLERDDSPWYPSMRLFRQTAPDDWAGVIARVRQELAQQLENPAFHNQLGISMMGKGEPARAELVFSHAAALEPGYVDAYCNRGAALDALSRFDEAIECYRLALLHQPDFLQALFNMGNAYRSWGKLDQASACYKRSLELKPDFLPALLCQGEIAREKKMYDEARRYFEQALAIDGLCLEAIQGIAETYQAEEKFEEAITAYSVALDRDKDWVTGWNLLGTAFHSLDRLEEAESCYRQALALLPDQSTMLNNLGVALIAQGELSKATATLRHLVDLQPDYAEGHWNLAAALLAGGYYGEGWKEFEWRFRKTNPVPERGFEQPRWDGSELNGRTILLHAEQGFGDSIQFVRYVPLVAQRGGKVIVECQVPALKRLLESVSGVAAVIVAGEPLPHFDCHLPMMSLPLVFGTIVETIPAQSSYLSPSSADVEAWRQRIGQSRKFRIGLVWFAKQSQVLNRKRSCPLHMFAPLWDVPGVEFHTLQIGLGADQINSFSSDHPIVDLTTHIQDFADTAAYMANLDLIITIDTVTAHLAGALGIQTWVVLPHVAEWRWLEYRHDSPWYPSMRLFRQPCRGDWSSLMASVAEALSNRVLNLGNSGVTTEAKPYQEGITHQTALLRDEGLLVGLAWTGRLDNPLNRKRSCPFSALRPLLDVPNVTFVSLQLEAPESGSARLLDLTAQIRDFEDTAALMAKLDLIITIDTSVAHLAAATGRPTWVLLSHVADWRWSIDRSDCPWYPSVRLFRQPDHGDWGSVIREVTSRLAKLSANPVDLHGKNLTAPRAHGGLSRERQFLEQQLENHQATMRMNTNSPDAHLDVGASLALLGRYAEAVAAFSRVLTLQPDHVAGHLNLAYSLLALGRYREGWEHLEWRLQRLSPGQIPPWPMIRQGQLGTHPKGTSVLVHCEQGYGDTIQFVRYLPMLAEAGYRVVVSCQSPLASLVTSVCGVSEVVSHGEMLPTCDLQVLMLSLPGLFSTTLKTVPAETPYFRPSQLRLETWNNRLNTVLRNR</sequence>
<feature type="repeat" description="TPR" evidence="1">
    <location>
        <begin position="1655"/>
        <end position="1688"/>
    </location>
</feature>
<gene>
    <name evidence="2" type="ORF">KJB30_13040</name>
</gene>
<dbReference type="SUPFAM" id="SSF53756">
    <property type="entry name" value="UDP-Glycosyltransferase/glycogen phosphorylase"/>
    <property type="match status" value="4"/>
</dbReference>
<dbReference type="RefSeq" id="WP_214299991.1">
    <property type="nucleotide sequence ID" value="NZ_JAHDYS010000012.1"/>
</dbReference>
<keyword evidence="3" id="KW-1185">Reference proteome</keyword>
<feature type="repeat" description="TPR" evidence="1">
    <location>
        <begin position="87"/>
        <end position="120"/>
    </location>
</feature>
<keyword evidence="1" id="KW-0802">TPR repeat</keyword>
<dbReference type="Gene3D" id="1.25.40.10">
    <property type="entry name" value="Tetratricopeptide repeat domain"/>
    <property type="match status" value="6"/>
</dbReference>
<dbReference type="Proteomes" id="UP000784128">
    <property type="component" value="Unassembled WGS sequence"/>
</dbReference>
<dbReference type="Pfam" id="PF01075">
    <property type="entry name" value="Glyco_transf_9"/>
    <property type="match status" value="1"/>
</dbReference>
<feature type="repeat" description="TPR" evidence="1">
    <location>
        <begin position="53"/>
        <end position="86"/>
    </location>
</feature>
<accession>A0ABS5UAK8</accession>
<evidence type="ECO:0000313" key="3">
    <source>
        <dbReference type="Proteomes" id="UP000784128"/>
    </source>
</evidence>
<dbReference type="EMBL" id="JAHDYS010000012">
    <property type="protein sequence ID" value="MBT1072716.1"/>
    <property type="molecule type" value="Genomic_DNA"/>
</dbReference>
<dbReference type="PROSITE" id="PS50005">
    <property type="entry name" value="TPR"/>
    <property type="match status" value="8"/>
</dbReference>
<dbReference type="Pfam" id="PF00515">
    <property type="entry name" value="TPR_1"/>
    <property type="match status" value="2"/>
</dbReference>
<dbReference type="Pfam" id="PF14559">
    <property type="entry name" value="TPR_19"/>
    <property type="match status" value="2"/>
</dbReference>
<name>A0ABS5UAK8_9BACT</name>
<dbReference type="Pfam" id="PF13432">
    <property type="entry name" value="TPR_16"/>
    <property type="match status" value="2"/>
</dbReference>
<dbReference type="PROSITE" id="PS50293">
    <property type="entry name" value="TPR_REGION"/>
    <property type="match status" value="2"/>
</dbReference>
<dbReference type="InterPro" id="IPR052943">
    <property type="entry name" value="TMTC_O-mannosyl-trnsfr"/>
</dbReference>